<evidence type="ECO:0000313" key="1">
    <source>
        <dbReference type="EMBL" id="CAF1565522.1"/>
    </source>
</evidence>
<dbReference type="Proteomes" id="UP000677228">
    <property type="component" value="Unassembled WGS sequence"/>
</dbReference>
<name>A0A816BRI0_9BILA</name>
<dbReference type="Proteomes" id="UP000681722">
    <property type="component" value="Unassembled WGS sequence"/>
</dbReference>
<proteinExistence type="predicted"/>
<accession>A0A816BRI0</accession>
<sequence length="83" mass="9461">MNGIVKSNDINNVTQPKIKDAFIKAKTTKYDTQYPCQIELNNMIVNYLIIDLGLSLSIVERATFLRAMSKVDSKFHVQSRRGI</sequence>
<evidence type="ECO:0000313" key="5">
    <source>
        <dbReference type="Proteomes" id="UP000663829"/>
    </source>
</evidence>
<dbReference type="EMBL" id="CAJNOK010042711">
    <property type="protein sequence ID" value="CAF1565522.1"/>
    <property type="molecule type" value="Genomic_DNA"/>
</dbReference>
<dbReference type="AlphaFoldDB" id="A0A816BRI0"/>
<evidence type="ECO:0000313" key="4">
    <source>
        <dbReference type="EMBL" id="CAF4496414.1"/>
    </source>
</evidence>
<keyword evidence="5" id="KW-1185">Reference proteome</keyword>
<dbReference type="EMBL" id="CAJNOQ010038417">
    <property type="protein sequence ID" value="CAF1612459.1"/>
    <property type="molecule type" value="Genomic_DNA"/>
</dbReference>
<organism evidence="2 5">
    <name type="scientific">Didymodactylos carnosus</name>
    <dbReference type="NCBI Taxonomy" id="1234261"/>
    <lineage>
        <taxon>Eukaryota</taxon>
        <taxon>Metazoa</taxon>
        <taxon>Spiralia</taxon>
        <taxon>Gnathifera</taxon>
        <taxon>Rotifera</taxon>
        <taxon>Eurotatoria</taxon>
        <taxon>Bdelloidea</taxon>
        <taxon>Philodinida</taxon>
        <taxon>Philodinidae</taxon>
        <taxon>Didymodactylos</taxon>
    </lineage>
</organism>
<dbReference type="EMBL" id="CAJOBC010105217">
    <property type="protein sequence ID" value="CAF4496414.1"/>
    <property type="molecule type" value="Genomic_DNA"/>
</dbReference>
<evidence type="ECO:0000313" key="2">
    <source>
        <dbReference type="EMBL" id="CAF1612459.1"/>
    </source>
</evidence>
<dbReference type="EMBL" id="CAJOBA010065423">
    <property type="protein sequence ID" value="CAF4358524.1"/>
    <property type="molecule type" value="Genomic_DNA"/>
</dbReference>
<reference evidence="2" key="1">
    <citation type="submission" date="2021-02" db="EMBL/GenBank/DDBJ databases">
        <authorList>
            <person name="Nowell W R."/>
        </authorList>
    </citation>
    <scope>NUCLEOTIDE SEQUENCE</scope>
</reference>
<dbReference type="Proteomes" id="UP000663829">
    <property type="component" value="Unassembled WGS sequence"/>
</dbReference>
<comment type="caution">
    <text evidence="2">The sequence shown here is derived from an EMBL/GenBank/DDBJ whole genome shotgun (WGS) entry which is preliminary data.</text>
</comment>
<gene>
    <name evidence="2" type="ORF">GPM918_LOCUS43181</name>
    <name evidence="1" type="ORF">OVA965_LOCUS40057</name>
    <name evidence="4" type="ORF">SRO942_LOCUS44598</name>
    <name evidence="3" type="ORF">TMI583_LOCUS41451</name>
</gene>
<evidence type="ECO:0000313" key="3">
    <source>
        <dbReference type="EMBL" id="CAF4358524.1"/>
    </source>
</evidence>
<dbReference type="Proteomes" id="UP000682733">
    <property type="component" value="Unassembled WGS sequence"/>
</dbReference>
<protein>
    <submittedName>
        <fullName evidence="2">Uncharacterized protein</fullName>
    </submittedName>
</protein>